<evidence type="ECO:0000313" key="8">
    <source>
        <dbReference type="Proteomes" id="UP001281761"/>
    </source>
</evidence>
<comment type="caution">
    <text evidence="7">The sequence shown here is derived from an EMBL/GenBank/DDBJ whole genome shotgun (WGS) entry which is preliminary data.</text>
</comment>
<feature type="region of interest" description="Disordered" evidence="6">
    <location>
        <begin position="25"/>
        <end position="182"/>
    </location>
</feature>
<protein>
    <recommendedName>
        <fullName evidence="5">Cilia-and flagella-associated protein 96</fullName>
    </recommendedName>
</protein>
<evidence type="ECO:0000256" key="1">
    <source>
        <dbReference type="ARBA" id="ARBA00004300"/>
    </source>
</evidence>
<comment type="similarity">
    <text evidence="4">Belongs to the CFAP96 family.</text>
</comment>
<dbReference type="Pfam" id="PF15239">
    <property type="entry name" value="CFAP96-like"/>
    <property type="match status" value="1"/>
</dbReference>
<dbReference type="PANTHER" id="PTHR31144:SF1">
    <property type="entry name" value="UPF0602 PROTEIN C4ORF47"/>
    <property type="match status" value="1"/>
</dbReference>
<comment type="subcellular location">
    <subcellularLocation>
        <location evidence="1">Cytoplasm</location>
        <location evidence="1">Cytoskeleton</location>
        <location evidence="1">Microtubule organizing center</location>
        <location evidence="1">Centrosome</location>
    </subcellularLocation>
</comment>
<evidence type="ECO:0000256" key="2">
    <source>
        <dbReference type="ARBA" id="ARBA00022490"/>
    </source>
</evidence>
<evidence type="ECO:0000313" key="7">
    <source>
        <dbReference type="EMBL" id="KAK2962382.1"/>
    </source>
</evidence>
<dbReference type="Proteomes" id="UP001281761">
    <property type="component" value="Unassembled WGS sequence"/>
</dbReference>
<dbReference type="InterPro" id="IPR029358">
    <property type="entry name" value="CFAP96"/>
</dbReference>
<feature type="compositionally biased region" description="Polar residues" evidence="6">
    <location>
        <begin position="84"/>
        <end position="96"/>
    </location>
</feature>
<feature type="compositionally biased region" description="Basic and acidic residues" evidence="6">
    <location>
        <begin position="31"/>
        <end position="45"/>
    </location>
</feature>
<reference evidence="7 8" key="1">
    <citation type="journal article" date="2022" name="bioRxiv">
        <title>Genomics of Preaxostyla Flagellates Illuminates Evolutionary Transitions and the Path Towards Mitochondrial Loss.</title>
        <authorList>
            <person name="Novak L.V.F."/>
            <person name="Treitli S.C."/>
            <person name="Pyrih J."/>
            <person name="Halakuc P."/>
            <person name="Pipaliya S.V."/>
            <person name="Vacek V."/>
            <person name="Brzon O."/>
            <person name="Soukal P."/>
            <person name="Eme L."/>
            <person name="Dacks J.B."/>
            <person name="Karnkowska A."/>
            <person name="Elias M."/>
            <person name="Hampl V."/>
        </authorList>
    </citation>
    <scope>NUCLEOTIDE SEQUENCE [LARGE SCALE GENOMIC DNA]</scope>
    <source>
        <strain evidence="7">NAU3</strain>
        <tissue evidence="7">Gut</tissue>
    </source>
</reference>
<keyword evidence="3" id="KW-0206">Cytoskeleton</keyword>
<name>A0ABQ9YF32_9EUKA</name>
<accession>A0ABQ9YF32</accession>
<evidence type="ECO:0000256" key="4">
    <source>
        <dbReference type="ARBA" id="ARBA00035656"/>
    </source>
</evidence>
<keyword evidence="8" id="KW-1185">Reference proteome</keyword>
<dbReference type="EMBL" id="JARBJD010000011">
    <property type="protein sequence ID" value="KAK2962382.1"/>
    <property type="molecule type" value="Genomic_DNA"/>
</dbReference>
<gene>
    <name evidence="7" type="ORF">BLNAU_2625</name>
</gene>
<feature type="region of interest" description="Disordered" evidence="6">
    <location>
        <begin position="199"/>
        <end position="236"/>
    </location>
</feature>
<evidence type="ECO:0000256" key="5">
    <source>
        <dbReference type="ARBA" id="ARBA00035693"/>
    </source>
</evidence>
<organism evidence="7 8">
    <name type="scientific">Blattamonas nauphoetae</name>
    <dbReference type="NCBI Taxonomy" id="2049346"/>
    <lineage>
        <taxon>Eukaryota</taxon>
        <taxon>Metamonada</taxon>
        <taxon>Preaxostyla</taxon>
        <taxon>Oxymonadida</taxon>
        <taxon>Blattamonas</taxon>
    </lineage>
</organism>
<sequence>MSKTASPIVATRDLQIFDEFSHTTSLYTGEPYKDKGDLPKPEGRYQGRQFTTSPPKKGNLNEATFGQFLSLATSEPYDNRGNRTRSASPQKGTITQPPFKVTPPTKGPYHTFSTPEYVPEPLEDKTLLKKKQKQPEPRGIYVNQPKRGRYDVFSQPEYVPDPLKAPTFKASKTTQPPFRGMAKTGGVFDNTCYADVPVRSRAKTSTGSRRGDKSRTDKKAQTGPIVPFRPCSPSKKSYQGTFNPFPAYIPELTVNDKKKKERPKTSQAVFRPAGTTRVTVPCPSICAMNANH</sequence>
<evidence type="ECO:0000256" key="6">
    <source>
        <dbReference type="SAM" id="MobiDB-lite"/>
    </source>
</evidence>
<keyword evidence="2" id="KW-0963">Cytoplasm</keyword>
<evidence type="ECO:0000256" key="3">
    <source>
        <dbReference type="ARBA" id="ARBA00023212"/>
    </source>
</evidence>
<proteinExistence type="inferred from homology"/>
<feature type="compositionally biased region" description="Basic and acidic residues" evidence="6">
    <location>
        <begin position="209"/>
        <end position="220"/>
    </location>
</feature>
<dbReference type="PANTHER" id="PTHR31144">
    <property type="entry name" value="UPF0602 PROTEIN C4ORF47"/>
    <property type="match status" value="1"/>
</dbReference>